<dbReference type="OrthoDB" id="9773538at2"/>
<evidence type="ECO:0000256" key="13">
    <source>
        <dbReference type="ARBA" id="ARBA00070755"/>
    </source>
</evidence>
<evidence type="ECO:0000259" key="17">
    <source>
        <dbReference type="Pfam" id="PF01432"/>
    </source>
</evidence>
<dbReference type="InterPro" id="IPR024077">
    <property type="entry name" value="Neurolysin/TOP_dom2"/>
</dbReference>
<dbReference type="GO" id="GO:0008241">
    <property type="term" value="F:peptidyl-dipeptidase activity"/>
    <property type="evidence" value="ECO:0007669"/>
    <property type="project" value="UniProtKB-EC"/>
</dbReference>
<dbReference type="Pfam" id="PF01432">
    <property type="entry name" value="Peptidase_M3"/>
    <property type="match status" value="1"/>
</dbReference>
<evidence type="ECO:0000256" key="15">
    <source>
        <dbReference type="RuleBase" id="RU003435"/>
    </source>
</evidence>
<dbReference type="RefSeq" id="WP_088386129.1">
    <property type="nucleotide sequence ID" value="NZ_NIOF01000007.1"/>
</dbReference>
<dbReference type="CDD" id="cd06456">
    <property type="entry name" value="M3A_DCP"/>
    <property type="match status" value="1"/>
</dbReference>
<dbReference type="GO" id="GO:0004180">
    <property type="term" value="F:carboxypeptidase activity"/>
    <property type="evidence" value="ECO:0007669"/>
    <property type="project" value="UniProtKB-KW"/>
</dbReference>
<dbReference type="GO" id="GO:0004222">
    <property type="term" value="F:metalloendopeptidase activity"/>
    <property type="evidence" value="ECO:0007669"/>
    <property type="project" value="InterPro"/>
</dbReference>
<dbReference type="InterPro" id="IPR034005">
    <property type="entry name" value="M3A_DCP"/>
</dbReference>
<dbReference type="GO" id="GO:0006508">
    <property type="term" value="P:proteolysis"/>
    <property type="evidence" value="ECO:0007669"/>
    <property type="project" value="UniProtKB-KW"/>
</dbReference>
<comment type="function">
    <text evidence="11">Removes dipeptides from the C-termini of N-blocked tripeptides, tetrapeptides and larger peptides.</text>
</comment>
<feature type="signal peptide" evidence="16">
    <location>
        <begin position="1"/>
        <end position="19"/>
    </location>
</feature>
<evidence type="ECO:0000256" key="7">
    <source>
        <dbReference type="ARBA" id="ARBA00022801"/>
    </source>
</evidence>
<dbReference type="Gene3D" id="1.10.1370.10">
    <property type="entry name" value="Neurolysin, domain 3"/>
    <property type="match status" value="1"/>
</dbReference>
<dbReference type="FunFam" id="1.10.1370.40:FF:000001">
    <property type="entry name" value="Dipeptidyl carboxypeptidase II"/>
    <property type="match status" value="1"/>
</dbReference>
<evidence type="ECO:0000313" key="18">
    <source>
        <dbReference type="EMBL" id="OWQ88606.1"/>
    </source>
</evidence>
<evidence type="ECO:0000256" key="11">
    <source>
        <dbReference type="ARBA" id="ARBA00054529"/>
    </source>
</evidence>
<gene>
    <name evidence="18" type="ORF">CDN99_17355</name>
</gene>
<dbReference type="AlphaFoldDB" id="A0A246J7U7"/>
<evidence type="ECO:0000256" key="8">
    <source>
        <dbReference type="ARBA" id="ARBA00022833"/>
    </source>
</evidence>
<proteinExistence type="inferred from homology"/>
<keyword evidence="7 15" id="KW-0378">Hydrolase</keyword>
<dbReference type="InterPro" id="IPR045090">
    <property type="entry name" value="Pept_M3A_M3B"/>
</dbReference>
<dbReference type="SUPFAM" id="SSF55486">
    <property type="entry name" value="Metalloproteases ('zincins'), catalytic domain"/>
    <property type="match status" value="1"/>
</dbReference>
<dbReference type="GO" id="GO:0005829">
    <property type="term" value="C:cytosol"/>
    <property type="evidence" value="ECO:0007669"/>
    <property type="project" value="TreeGrafter"/>
</dbReference>
<dbReference type="InterPro" id="IPR024079">
    <property type="entry name" value="MetalloPept_cat_dom_sf"/>
</dbReference>
<organism evidence="18 19">
    <name type="scientific">Roseateles aquatilis</name>
    <dbReference type="NCBI Taxonomy" id="431061"/>
    <lineage>
        <taxon>Bacteria</taxon>
        <taxon>Pseudomonadati</taxon>
        <taxon>Pseudomonadota</taxon>
        <taxon>Betaproteobacteria</taxon>
        <taxon>Burkholderiales</taxon>
        <taxon>Sphaerotilaceae</taxon>
        <taxon>Roseateles</taxon>
    </lineage>
</organism>
<keyword evidence="8 15" id="KW-0862">Zinc</keyword>
<keyword evidence="16" id="KW-0732">Signal</keyword>
<dbReference type="Gene3D" id="3.40.390.10">
    <property type="entry name" value="Collagenase (Catalytic Domain)"/>
    <property type="match status" value="1"/>
</dbReference>
<dbReference type="PANTHER" id="PTHR43660">
    <property type="entry name" value="DIPEPTIDYL CARBOXYPEPTIDASE"/>
    <property type="match status" value="1"/>
</dbReference>
<evidence type="ECO:0000256" key="3">
    <source>
        <dbReference type="ARBA" id="ARBA00022490"/>
    </source>
</evidence>
<evidence type="ECO:0000256" key="14">
    <source>
        <dbReference type="ARBA" id="ARBA00075608"/>
    </source>
</evidence>
<dbReference type="EC" id="3.4.15.5" evidence="12"/>
<feature type="domain" description="Peptidase M3A/M3B catalytic" evidence="17">
    <location>
        <begin position="271"/>
        <end position="725"/>
    </location>
</feature>
<dbReference type="FunFam" id="3.40.390.10:FF:000009">
    <property type="entry name" value="Oligopeptidase A"/>
    <property type="match status" value="1"/>
</dbReference>
<comment type="caution">
    <text evidence="18">The sequence shown here is derived from an EMBL/GenBank/DDBJ whole genome shotgun (WGS) entry which is preliminary data.</text>
</comment>
<keyword evidence="9 15" id="KW-0482">Metalloprotease</keyword>
<evidence type="ECO:0000313" key="19">
    <source>
        <dbReference type="Proteomes" id="UP000197468"/>
    </source>
</evidence>
<name>A0A246J7U7_9BURK</name>
<evidence type="ECO:0000256" key="12">
    <source>
        <dbReference type="ARBA" id="ARBA00066668"/>
    </source>
</evidence>
<keyword evidence="6 15" id="KW-0479">Metal-binding</keyword>
<sequence length="740" mass="81169">MRIPFVLAATLAIAAPVLAQTVVPATPRTNVAVPTDATLDTPSAVNLLLTPSTLPLQYPPFDKIRDADIGPALDQGMAEQLAEVAVIVDNTAAPTFDNTIVALERGGRTLARANTLLSSLTGADANPARLKLQADYATRLAAHRDAIALNPKLFARVEALYKQRATLGLGAQEQRLVERHYNQLLRAGAKLDEAGKARMKAINGELAQLGARFNQNVLAEVNESAVIVDRAEDLAGLGDEQISAAASAAKARGLDGKYLVALLNTTGQPVLSQLENRALRERIYEASVARGSRGNAYDNTALVSRVVTLRAERARLLGFATHADFVLKDETAQGQQAVNAMLRQLAPAAVGAARREGGELQAMIDREQKAKGQPSFKLAAWDWSFYSEKVRAAKYGFDESQLKPYLEMKNVLENGVFYAAGQLYGLKFKQRNDLPVYHPDVLVYDVFNADGSPLAIFLADMYARPSKRGGAWMNAYVDQSGLLNQKPVVANHLNIPKPADGKPTLLTWDEVNTMFHEFGHALHGMFSNVKYPSMAGTRVPRDFVEYPSQVNEMWADWPSVLANYARHYKTGEPMPRALLDKVLAAKQFNQGFATTEYLSAAMLDQRWHQLPLEQIPAADGVMAFEAKALREEGYDYDPVPPRYRTPYFSHIMGGYAAGYYAYVWSEVLDANTVQWFKANGGLKRELGDAFRAKLLSQGGSQDALTLFRGVVGHEPQIQPLLERRGLVIEKSEKAKTTATK</sequence>
<keyword evidence="4 18" id="KW-0121">Carboxypeptidase</keyword>
<accession>A0A246J7U7</accession>
<comment type="cofactor">
    <cofactor evidence="15">
        <name>Zn(2+)</name>
        <dbReference type="ChEBI" id="CHEBI:29105"/>
    </cofactor>
    <text evidence="15">Binds 1 zinc ion.</text>
</comment>
<dbReference type="Proteomes" id="UP000197468">
    <property type="component" value="Unassembled WGS sequence"/>
</dbReference>
<protein>
    <recommendedName>
        <fullName evidence="13">Dipeptidyl carboxypeptidase</fullName>
        <ecNumber evidence="12">3.4.15.5</ecNumber>
    </recommendedName>
    <alternativeName>
        <fullName evidence="14">Peptidyl-dipeptidase Dcp</fullName>
    </alternativeName>
</protein>
<evidence type="ECO:0000256" key="9">
    <source>
        <dbReference type="ARBA" id="ARBA00023049"/>
    </source>
</evidence>
<keyword evidence="19" id="KW-1185">Reference proteome</keyword>
<comment type="catalytic activity">
    <reaction evidence="10">
        <text>Hydrolysis of unblocked, C-terminal dipeptides from oligopeptides, with broad specificity. Does not hydrolyze bonds in which P1' is Pro, or both P1 and P1' are Gly.</text>
        <dbReference type="EC" id="3.4.15.5"/>
    </reaction>
</comment>
<reference evidence="18 19" key="1">
    <citation type="journal article" date="2008" name="Int. J. Syst. Evol. Microbiol.">
        <title>Description of Roseateles aquatilis sp. nov. and Roseateles terrae sp. nov., in the class Betaproteobacteria, and emended description of the genus Roseateles.</title>
        <authorList>
            <person name="Gomila M."/>
            <person name="Bowien B."/>
            <person name="Falsen E."/>
            <person name="Moore E.R."/>
            <person name="Lalucat J."/>
        </authorList>
    </citation>
    <scope>NUCLEOTIDE SEQUENCE [LARGE SCALE GENOMIC DNA]</scope>
    <source>
        <strain evidence="18 19">CCUG 48205</strain>
    </source>
</reference>
<dbReference type="Gene3D" id="1.10.1370.40">
    <property type="match status" value="1"/>
</dbReference>
<feature type="chain" id="PRO_5012738279" description="Dipeptidyl carboxypeptidase" evidence="16">
    <location>
        <begin position="20"/>
        <end position="740"/>
    </location>
</feature>
<evidence type="ECO:0000256" key="4">
    <source>
        <dbReference type="ARBA" id="ARBA00022645"/>
    </source>
</evidence>
<evidence type="ECO:0000256" key="5">
    <source>
        <dbReference type="ARBA" id="ARBA00022670"/>
    </source>
</evidence>
<dbReference type="PANTHER" id="PTHR43660:SF1">
    <property type="entry name" value="DIPEPTIDYL CARBOXYPEPTIDASE"/>
    <property type="match status" value="1"/>
</dbReference>
<evidence type="ECO:0000256" key="2">
    <source>
        <dbReference type="ARBA" id="ARBA00006040"/>
    </source>
</evidence>
<evidence type="ECO:0000256" key="1">
    <source>
        <dbReference type="ARBA" id="ARBA00004496"/>
    </source>
</evidence>
<evidence type="ECO:0000256" key="16">
    <source>
        <dbReference type="SAM" id="SignalP"/>
    </source>
</evidence>
<dbReference type="GO" id="GO:0046872">
    <property type="term" value="F:metal ion binding"/>
    <property type="evidence" value="ECO:0007669"/>
    <property type="project" value="UniProtKB-UniRule"/>
</dbReference>
<keyword evidence="5 15" id="KW-0645">Protease</keyword>
<dbReference type="EMBL" id="NIOF01000007">
    <property type="protein sequence ID" value="OWQ88606.1"/>
    <property type="molecule type" value="Genomic_DNA"/>
</dbReference>
<comment type="subcellular location">
    <subcellularLocation>
        <location evidence="1">Cytoplasm</location>
    </subcellularLocation>
</comment>
<evidence type="ECO:0000256" key="10">
    <source>
        <dbReference type="ARBA" id="ARBA00052506"/>
    </source>
</evidence>
<dbReference type="InterPro" id="IPR001567">
    <property type="entry name" value="Pept_M3A_M3B_dom"/>
</dbReference>
<comment type="similarity">
    <text evidence="2 15">Belongs to the peptidase M3 family.</text>
</comment>
<keyword evidence="3" id="KW-0963">Cytoplasm</keyword>
<evidence type="ECO:0000256" key="6">
    <source>
        <dbReference type="ARBA" id="ARBA00022723"/>
    </source>
</evidence>